<dbReference type="Pfam" id="PF17932">
    <property type="entry name" value="TetR_C_24"/>
    <property type="match status" value="1"/>
</dbReference>
<dbReference type="PANTHER" id="PTHR43479">
    <property type="entry name" value="ACREF/ENVCD OPERON REPRESSOR-RELATED"/>
    <property type="match status" value="1"/>
</dbReference>
<dbReference type="PRINTS" id="PR00455">
    <property type="entry name" value="HTHTETR"/>
</dbReference>
<dbReference type="OrthoDB" id="9814703at2"/>
<gene>
    <name evidence="5" type="ORF">SAMN05192534_12134</name>
</gene>
<evidence type="ECO:0000256" key="1">
    <source>
        <dbReference type="ARBA" id="ARBA00022491"/>
    </source>
</evidence>
<dbReference type="Gene3D" id="1.10.10.60">
    <property type="entry name" value="Homeodomain-like"/>
    <property type="match status" value="1"/>
</dbReference>
<organism evidence="5 6">
    <name type="scientific">Alteribacillus persepolensis</name>
    <dbReference type="NCBI Taxonomy" id="568899"/>
    <lineage>
        <taxon>Bacteria</taxon>
        <taxon>Bacillati</taxon>
        <taxon>Bacillota</taxon>
        <taxon>Bacilli</taxon>
        <taxon>Bacillales</taxon>
        <taxon>Bacillaceae</taxon>
        <taxon>Alteribacillus</taxon>
    </lineage>
</organism>
<dbReference type="InterPro" id="IPR001647">
    <property type="entry name" value="HTH_TetR"/>
</dbReference>
<evidence type="ECO:0000256" key="3">
    <source>
        <dbReference type="PROSITE-ProRule" id="PRU00335"/>
    </source>
</evidence>
<proteinExistence type="predicted"/>
<dbReference type="RefSeq" id="WP_091275333.1">
    <property type="nucleotide sequence ID" value="NZ_FNDK01000021.1"/>
</dbReference>
<dbReference type="Pfam" id="PF00440">
    <property type="entry name" value="TetR_N"/>
    <property type="match status" value="1"/>
</dbReference>
<sequence>MLKEVKKRSFNTKKSNEKFAKIVSAAAEVFRMKGYKEATLEDIANEVGMLKGSLYYYISKKEDLLYEVVQRPLYEMTMNLKNIAESESSPAEKLGRALKNHVYSFEKYQSELFVWISIEWFHSDFGGEIADLGNEYDRLFRKIILEGVETNNFRNDLDPKLMVFAIFGIYNYMQRWYSMESHYSMDEIGKQFEKFVRQAVANLEK</sequence>
<dbReference type="PROSITE" id="PS50977">
    <property type="entry name" value="HTH_TETR_2"/>
    <property type="match status" value="1"/>
</dbReference>
<accession>A0A1G8HT46</accession>
<dbReference type="Gene3D" id="1.10.357.10">
    <property type="entry name" value="Tetracycline Repressor, domain 2"/>
    <property type="match status" value="1"/>
</dbReference>
<dbReference type="AlphaFoldDB" id="A0A1G8HT46"/>
<name>A0A1G8HT46_9BACI</name>
<dbReference type="InterPro" id="IPR009057">
    <property type="entry name" value="Homeodomain-like_sf"/>
</dbReference>
<feature type="domain" description="HTH tetR-type" evidence="4">
    <location>
        <begin position="16"/>
        <end position="76"/>
    </location>
</feature>
<protein>
    <submittedName>
        <fullName evidence="5">Transcriptional regulator, TetR family</fullName>
    </submittedName>
</protein>
<dbReference type="Proteomes" id="UP000199163">
    <property type="component" value="Unassembled WGS sequence"/>
</dbReference>
<dbReference type="SUPFAM" id="SSF46689">
    <property type="entry name" value="Homeodomain-like"/>
    <property type="match status" value="1"/>
</dbReference>
<dbReference type="GO" id="GO:0003677">
    <property type="term" value="F:DNA binding"/>
    <property type="evidence" value="ECO:0007669"/>
    <property type="project" value="UniProtKB-UniRule"/>
</dbReference>
<feature type="DNA-binding region" description="H-T-H motif" evidence="3">
    <location>
        <begin position="39"/>
        <end position="58"/>
    </location>
</feature>
<evidence type="ECO:0000256" key="2">
    <source>
        <dbReference type="ARBA" id="ARBA00023125"/>
    </source>
</evidence>
<dbReference type="InterPro" id="IPR041490">
    <property type="entry name" value="KstR2_TetR_C"/>
</dbReference>
<dbReference type="PANTHER" id="PTHR43479:SF11">
    <property type="entry name" value="ACREF_ENVCD OPERON REPRESSOR-RELATED"/>
    <property type="match status" value="1"/>
</dbReference>
<reference evidence="5 6" key="1">
    <citation type="submission" date="2016-10" db="EMBL/GenBank/DDBJ databases">
        <authorList>
            <person name="de Groot N.N."/>
        </authorList>
    </citation>
    <scope>NUCLEOTIDE SEQUENCE [LARGE SCALE GENOMIC DNA]</scope>
    <source>
        <strain evidence="5 6">DSM 21632</strain>
    </source>
</reference>
<dbReference type="EMBL" id="FNDK01000021">
    <property type="protein sequence ID" value="SDI09784.1"/>
    <property type="molecule type" value="Genomic_DNA"/>
</dbReference>
<dbReference type="STRING" id="568899.SAMN05192534_12134"/>
<evidence type="ECO:0000259" key="4">
    <source>
        <dbReference type="PROSITE" id="PS50977"/>
    </source>
</evidence>
<keyword evidence="1" id="KW-0678">Repressor</keyword>
<dbReference type="InterPro" id="IPR050624">
    <property type="entry name" value="HTH-type_Tx_Regulator"/>
</dbReference>
<keyword evidence="2 3" id="KW-0238">DNA-binding</keyword>
<dbReference type="InterPro" id="IPR036271">
    <property type="entry name" value="Tet_transcr_reg_TetR-rel_C_sf"/>
</dbReference>
<keyword evidence="6" id="KW-1185">Reference proteome</keyword>
<evidence type="ECO:0000313" key="5">
    <source>
        <dbReference type="EMBL" id="SDI09784.1"/>
    </source>
</evidence>
<dbReference type="SUPFAM" id="SSF48498">
    <property type="entry name" value="Tetracyclin repressor-like, C-terminal domain"/>
    <property type="match status" value="1"/>
</dbReference>
<evidence type="ECO:0000313" key="6">
    <source>
        <dbReference type="Proteomes" id="UP000199163"/>
    </source>
</evidence>